<dbReference type="SUPFAM" id="SSF54001">
    <property type="entry name" value="Cysteine proteinases"/>
    <property type="match status" value="1"/>
</dbReference>
<dbReference type="Proteomes" id="UP000255355">
    <property type="component" value="Unassembled WGS sequence"/>
</dbReference>
<feature type="region of interest" description="Disordered" evidence="1">
    <location>
        <begin position="91"/>
        <end position="110"/>
    </location>
</feature>
<dbReference type="EMBL" id="QQAZ01000018">
    <property type="protein sequence ID" value="RDI43909.1"/>
    <property type="molecule type" value="Genomic_DNA"/>
</dbReference>
<proteinExistence type="predicted"/>
<dbReference type="InterPro" id="IPR013589">
    <property type="entry name" value="Bac_transglu_N"/>
</dbReference>
<dbReference type="Gene3D" id="3.10.620.30">
    <property type="match status" value="1"/>
</dbReference>
<accession>A0A370GKU9</accession>
<dbReference type="AlphaFoldDB" id="A0A370GKU9"/>
<dbReference type="SMART" id="SM00460">
    <property type="entry name" value="TGc"/>
    <property type="match status" value="1"/>
</dbReference>
<dbReference type="OrthoDB" id="9804023at2"/>
<dbReference type="GO" id="GO:0006508">
    <property type="term" value="P:proteolysis"/>
    <property type="evidence" value="ECO:0007669"/>
    <property type="project" value="UniProtKB-KW"/>
</dbReference>
<dbReference type="Pfam" id="PF08379">
    <property type="entry name" value="Bact_transglu_N"/>
    <property type="match status" value="1"/>
</dbReference>
<dbReference type="GO" id="GO:0008233">
    <property type="term" value="F:peptidase activity"/>
    <property type="evidence" value="ECO:0007669"/>
    <property type="project" value="UniProtKB-KW"/>
</dbReference>
<protein>
    <submittedName>
        <fullName evidence="3">Transglutaminase-like putative cysteine protease</fullName>
    </submittedName>
</protein>
<keyword evidence="3" id="KW-0378">Hydrolase</keyword>
<dbReference type="RefSeq" id="WP_068024174.1">
    <property type="nucleotide sequence ID" value="NZ_QQAZ01000018.1"/>
</dbReference>
<dbReference type="Pfam" id="PF01841">
    <property type="entry name" value="Transglut_core"/>
    <property type="match status" value="1"/>
</dbReference>
<evidence type="ECO:0000313" key="3">
    <source>
        <dbReference type="EMBL" id="RDI43909.1"/>
    </source>
</evidence>
<evidence type="ECO:0000256" key="1">
    <source>
        <dbReference type="SAM" id="MobiDB-lite"/>
    </source>
</evidence>
<name>A0A370GKU9_9NOCA</name>
<sequence length="315" mass="34545">MRRASNGTRRYRVEHRTTYRYSDDVTSSYGRAYLRPRELPGQRVLEHDVYIDPVPSDRSVGADVYGNVALYFHVTSEHRRLEVTGESIVEVDPPESCPRPTPPWEAARPTPRTAPFAVEFTLDLLPPEITPEIAAYAAESFASSRPLLEAVADLNSRIHADFAYRSGSTTVTTRVADVFAARAGVCQDFARIGAACLRSQGLAARYVSGYLATDPPPGKERMVGADATHAWTEVWVPGRSRVGEGARADGGSRHATDSGAWLGFDPTNDQFADERYVTLAWGRDYADVPPLRGIIYTDANESTISVAVDVAPLEV</sequence>
<feature type="domain" description="Transglutaminase-like" evidence="2">
    <location>
        <begin position="178"/>
        <end position="268"/>
    </location>
</feature>
<dbReference type="InterPro" id="IPR002931">
    <property type="entry name" value="Transglutaminase-like"/>
</dbReference>
<dbReference type="PANTHER" id="PTHR33490:SF7">
    <property type="entry name" value="BLR2979 PROTEIN"/>
    <property type="match status" value="1"/>
</dbReference>
<organism evidence="3 4">
    <name type="scientific">Nocardia mexicana</name>
    <dbReference type="NCBI Taxonomy" id="279262"/>
    <lineage>
        <taxon>Bacteria</taxon>
        <taxon>Bacillati</taxon>
        <taxon>Actinomycetota</taxon>
        <taxon>Actinomycetes</taxon>
        <taxon>Mycobacteriales</taxon>
        <taxon>Nocardiaceae</taxon>
        <taxon>Nocardia</taxon>
    </lineage>
</organism>
<keyword evidence="4" id="KW-1185">Reference proteome</keyword>
<dbReference type="STRING" id="1210089.GCA_001613165_04987"/>
<evidence type="ECO:0000313" key="4">
    <source>
        <dbReference type="Proteomes" id="UP000255355"/>
    </source>
</evidence>
<gene>
    <name evidence="3" type="ORF">DFR68_11889</name>
</gene>
<keyword evidence="3" id="KW-0645">Protease</keyword>
<dbReference type="InterPro" id="IPR038765">
    <property type="entry name" value="Papain-like_cys_pep_sf"/>
</dbReference>
<evidence type="ECO:0000259" key="2">
    <source>
        <dbReference type="SMART" id="SM00460"/>
    </source>
</evidence>
<comment type="caution">
    <text evidence="3">The sequence shown here is derived from an EMBL/GenBank/DDBJ whole genome shotgun (WGS) entry which is preliminary data.</text>
</comment>
<reference evidence="3 4" key="1">
    <citation type="submission" date="2018-07" db="EMBL/GenBank/DDBJ databases">
        <title>Genomic Encyclopedia of Type Strains, Phase IV (KMG-IV): sequencing the most valuable type-strain genomes for metagenomic binning, comparative biology and taxonomic classification.</title>
        <authorList>
            <person name="Goeker M."/>
        </authorList>
    </citation>
    <scope>NUCLEOTIDE SEQUENCE [LARGE SCALE GENOMIC DNA]</scope>
    <source>
        <strain evidence="3 4">DSM 44952</strain>
    </source>
</reference>
<dbReference type="PANTHER" id="PTHR33490">
    <property type="entry name" value="BLR5614 PROTEIN-RELATED"/>
    <property type="match status" value="1"/>
</dbReference>